<evidence type="ECO:0000313" key="2">
    <source>
        <dbReference type="EMBL" id="KAB8071274.1"/>
    </source>
</evidence>
<proteinExistence type="predicted"/>
<reference evidence="2 3" key="1">
    <citation type="submission" date="2019-04" db="EMBL/GenBank/DDBJ databases">
        <title>Friends and foes A comparative genomics study of 23 Aspergillus species from section Flavi.</title>
        <authorList>
            <consortium name="DOE Joint Genome Institute"/>
            <person name="Kjaerbolling I."/>
            <person name="Vesth T."/>
            <person name="Frisvad J.C."/>
            <person name="Nybo J.L."/>
            <person name="Theobald S."/>
            <person name="Kildgaard S."/>
            <person name="Isbrandt T."/>
            <person name="Kuo A."/>
            <person name="Sato A."/>
            <person name="Lyhne E.K."/>
            <person name="Kogle M.E."/>
            <person name="Wiebenga A."/>
            <person name="Kun R.S."/>
            <person name="Lubbers R.J."/>
            <person name="Makela M.R."/>
            <person name="Barry K."/>
            <person name="Chovatia M."/>
            <person name="Clum A."/>
            <person name="Daum C."/>
            <person name="Haridas S."/>
            <person name="He G."/>
            <person name="LaButti K."/>
            <person name="Lipzen A."/>
            <person name="Mondo S."/>
            <person name="Riley R."/>
            <person name="Salamov A."/>
            <person name="Simmons B.A."/>
            <person name="Magnuson J.K."/>
            <person name="Henrissat B."/>
            <person name="Mortensen U.H."/>
            <person name="Larsen T.O."/>
            <person name="Devries R.P."/>
            <person name="Grigoriev I.V."/>
            <person name="Machida M."/>
            <person name="Baker S.E."/>
            <person name="Andersen M.R."/>
        </authorList>
    </citation>
    <scope>NUCLEOTIDE SEQUENCE [LARGE SCALE GENOMIC DNA]</scope>
    <source>
        <strain evidence="2 3">CBS 151.66</strain>
    </source>
</reference>
<gene>
    <name evidence="2" type="ORF">BDV29DRAFT_179526</name>
</gene>
<evidence type="ECO:0000313" key="3">
    <source>
        <dbReference type="Proteomes" id="UP000326565"/>
    </source>
</evidence>
<dbReference type="SUPFAM" id="SSF51556">
    <property type="entry name" value="Metallo-dependent hydrolases"/>
    <property type="match status" value="1"/>
</dbReference>
<dbReference type="EMBL" id="ML732277">
    <property type="protein sequence ID" value="KAB8071274.1"/>
    <property type="molecule type" value="Genomic_DNA"/>
</dbReference>
<dbReference type="Gene3D" id="3.20.20.140">
    <property type="entry name" value="Metal-dependent hydrolases"/>
    <property type="match status" value="1"/>
</dbReference>
<accession>A0A5N5WVQ2</accession>
<dbReference type="Gene3D" id="2.30.40.10">
    <property type="entry name" value="Urease, subunit C, domain 1"/>
    <property type="match status" value="1"/>
</dbReference>
<dbReference type="PANTHER" id="PTHR22642:SF2">
    <property type="entry name" value="PROTEIN LONG AFTER FAR-RED 3"/>
    <property type="match status" value="1"/>
</dbReference>
<dbReference type="Gene3D" id="3.10.310.70">
    <property type="match status" value="1"/>
</dbReference>
<keyword evidence="2" id="KW-0378">Hydrolase</keyword>
<name>A0A5N5WVQ2_9EURO</name>
<dbReference type="OrthoDB" id="3501663at2759"/>
<dbReference type="GO" id="GO:0016810">
    <property type="term" value="F:hydrolase activity, acting on carbon-nitrogen (but not peptide) bonds"/>
    <property type="evidence" value="ECO:0007669"/>
    <property type="project" value="InterPro"/>
</dbReference>
<dbReference type="InterPro" id="IPR032466">
    <property type="entry name" value="Metal_Hydrolase"/>
</dbReference>
<dbReference type="AlphaFoldDB" id="A0A5N5WVQ2"/>
<dbReference type="PANTHER" id="PTHR22642">
    <property type="entry name" value="IMIDAZOLONEPROPIONASE"/>
    <property type="match status" value="1"/>
</dbReference>
<dbReference type="Pfam" id="PF07969">
    <property type="entry name" value="Amidohydro_3"/>
    <property type="match status" value="1"/>
</dbReference>
<protein>
    <submittedName>
        <fullName evidence="2">Amidohydrolase-like protein 3</fullName>
    </submittedName>
</protein>
<dbReference type="Proteomes" id="UP000326565">
    <property type="component" value="Unassembled WGS sequence"/>
</dbReference>
<organism evidence="2 3">
    <name type="scientific">Aspergillus leporis</name>
    <dbReference type="NCBI Taxonomy" id="41062"/>
    <lineage>
        <taxon>Eukaryota</taxon>
        <taxon>Fungi</taxon>
        <taxon>Dikarya</taxon>
        <taxon>Ascomycota</taxon>
        <taxon>Pezizomycotina</taxon>
        <taxon>Eurotiomycetes</taxon>
        <taxon>Eurotiomycetidae</taxon>
        <taxon>Eurotiales</taxon>
        <taxon>Aspergillaceae</taxon>
        <taxon>Aspergillus</taxon>
        <taxon>Aspergillus subgen. Circumdati</taxon>
    </lineage>
</organism>
<sequence length="528" mass="58339">MTCGDNITPTRDSVAYINGHVYTVNKCQPWAEAFIVTEDGKFSTVGSTSEIQAKAKQASMVIYDLRGNFVMPGIHDAHVHTIIAGSGLLNWFKTGMDVNKDNVIERIKKSACSCAYTQVYEDWLFGGGGFGFKDFDRSILDKEFPDNPVVILGGGCHSWFANTAALKRAGYNAEGGEEDPLGGKHETRLDGSLTGELKDQAGNRLMAALPRPPRAHIKRIIKRAIQEMHRHGVTSCQDAAASEMFLKALSEIDCEKDLKMHFSTHCLYKNEWLTGEIQMPADKLIMSADAYRSRHVETRFVKMMMDGGCVPDLMSHSDVDEHGNPDQSQLLLPDIAELVEKFDAKGITCKIHCMGYGGAKTALNAYESLREKRPKGPRHEIAHCTRVLPEDFPRFKNLNVTAEMSPASTFDSDNEYLRMFQHDFKGMLSNGAHVTIGSDWSHGLEISMLRNMAGVAKTIGSEKVLEMITLAGAVATGRDQEAGSIEAGKLANFICVDRDLTRGGFADAAVLRTWFEGELVYERLIKAE</sequence>
<feature type="domain" description="Amidohydrolase 3" evidence="1">
    <location>
        <begin position="62"/>
        <end position="521"/>
    </location>
</feature>
<evidence type="ECO:0000259" key="1">
    <source>
        <dbReference type="Pfam" id="PF07969"/>
    </source>
</evidence>
<dbReference type="InterPro" id="IPR013108">
    <property type="entry name" value="Amidohydro_3"/>
</dbReference>
<dbReference type="InterPro" id="IPR011059">
    <property type="entry name" value="Metal-dep_hydrolase_composite"/>
</dbReference>
<dbReference type="SUPFAM" id="SSF51338">
    <property type="entry name" value="Composite domain of metallo-dependent hydrolases"/>
    <property type="match status" value="1"/>
</dbReference>
<keyword evidence="3" id="KW-1185">Reference proteome</keyword>